<evidence type="ECO:0000259" key="7">
    <source>
        <dbReference type="Pfam" id="PF19038"/>
    </source>
</evidence>
<dbReference type="InterPro" id="IPR043971">
    <property type="entry name" value="FUZ/MON1/HPS1_longin_2"/>
</dbReference>
<reference evidence="8" key="1">
    <citation type="submission" date="2018-03" db="EMBL/GenBank/DDBJ databases">
        <title>The relapsing fever spirochete Borrelia turicatae persists in the highly oxidative environment of its soft-bodied tick vector.</title>
        <authorList>
            <person name="Bourret T.J."/>
            <person name="Boyle W.K."/>
            <person name="Valenzuela J.G."/>
            <person name="Oliveira F."/>
            <person name="Lopez J.E."/>
        </authorList>
    </citation>
    <scope>NUCLEOTIDE SEQUENCE</scope>
    <source>
        <strain evidence="8">Kansas strain/isolate</strain>
        <tissue evidence="8">Salivary glands</tissue>
    </source>
</reference>
<evidence type="ECO:0000313" key="8">
    <source>
        <dbReference type="EMBL" id="MBY10191.1"/>
    </source>
</evidence>
<feature type="domain" description="FUZ/MON1/HPS1 second Longin" evidence="6">
    <location>
        <begin position="168"/>
        <end position="256"/>
    </location>
</feature>
<protein>
    <submittedName>
        <fullName evidence="8">Uncharacterized protein</fullName>
    </submittedName>
</protein>
<dbReference type="GO" id="GO:1905515">
    <property type="term" value="P:non-motile cilium assembly"/>
    <property type="evidence" value="ECO:0007669"/>
    <property type="project" value="TreeGrafter"/>
</dbReference>
<keyword evidence="3" id="KW-0963">Cytoplasm</keyword>
<dbReference type="InterPro" id="IPR043970">
    <property type="entry name" value="FUZ/MON1/HPS1_longin_3"/>
</dbReference>
<dbReference type="AlphaFoldDB" id="A0A2R5LL23"/>
<proteinExistence type="inferred from homology"/>
<dbReference type="EMBL" id="GGLE01006065">
    <property type="protein sequence ID" value="MBY10191.1"/>
    <property type="molecule type" value="Transcribed_RNA"/>
</dbReference>
<evidence type="ECO:0000256" key="3">
    <source>
        <dbReference type="ARBA" id="ARBA00022490"/>
    </source>
</evidence>
<evidence type="ECO:0000256" key="4">
    <source>
        <dbReference type="ARBA" id="ARBA00023212"/>
    </source>
</evidence>
<dbReference type="PANTHER" id="PTHR13559">
    <property type="entry name" value="INTRACELLULAR TRAFFIC PROTEIN-RELATED"/>
    <property type="match status" value="1"/>
</dbReference>
<evidence type="ECO:0000259" key="6">
    <source>
        <dbReference type="Pfam" id="PF19037"/>
    </source>
</evidence>
<evidence type="ECO:0000256" key="1">
    <source>
        <dbReference type="ARBA" id="ARBA00004245"/>
    </source>
</evidence>
<dbReference type="Pfam" id="PF19036">
    <property type="entry name" value="Fuz_longin_1"/>
    <property type="match status" value="1"/>
</dbReference>
<keyword evidence="4" id="KW-0206">Cytoskeleton</keyword>
<evidence type="ECO:0000256" key="2">
    <source>
        <dbReference type="ARBA" id="ARBA00008550"/>
    </source>
</evidence>
<dbReference type="Pfam" id="PF19037">
    <property type="entry name" value="Fuz_longin_2"/>
    <property type="match status" value="1"/>
</dbReference>
<dbReference type="PANTHER" id="PTHR13559:SF1">
    <property type="entry name" value="PROTEIN FUZZY HOMOLOG"/>
    <property type="match status" value="1"/>
</dbReference>
<dbReference type="GO" id="GO:0005856">
    <property type="term" value="C:cytoskeleton"/>
    <property type="evidence" value="ECO:0007669"/>
    <property type="project" value="UniProtKB-SubCell"/>
</dbReference>
<feature type="domain" description="FUZ/MON1/HPS1 third Longin" evidence="7">
    <location>
        <begin position="297"/>
        <end position="415"/>
    </location>
</feature>
<name>A0A2R5LL23_9ACAR</name>
<feature type="domain" description="FUZ/MON1/HPS1 first Longin" evidence="5">
    <location>
        <begin position="9"/>
        <end position="127"/>
    </location>
</feature>
<dbReference type="GO" id="GO:0016192">
    <property type="term" value="P:vesicle-mediated transport"/>
    <property type="evidence" value="ECO:0007669"/>
    <property type="project" value="InterPro"/>
</dbReference>
<comment type="similarity">
    <text evidence="2">Belongs to the fuzzy family.</text>
</comment>
<organism evidence="8">
    <name type="scientific">Ornithodoros turicata</name>
    <dbReference type="NCBI Taxonomy" id="34597"/>
    <lineage>
        <taxon>Eukaryota</taxon>
        <taxon>Metazoa</taxon>
        <taxon>Ecdysozoa</taxon>
        <taxon>Arthropoda</taxon>
        <taxon>Chelicerata</taxon>
        <taxon>Arachnida</taxon>
        <taxon>Acari</taxon>
        <taxon>Parasitiformes</taxon>
        <taxon>Ixodida</taxon>
        <taxon>Ixodoidea</taxon>
        <taxon>Argasidae</taxon>
        <taxon>Ornithodorinae</taxon>
        <taxon>Ornithodoros</taxon>
    </lineage>
</organism>
<accession>A0A2R5LL23</accession>
<evidence type="ECO:0000259" key="5">
    <source>
        <dbReference type="Pfam" id="PF19036"/>
    </source>
</evidence>
<sequence>MAAHLAAVTADGGIPLFTRKLGDVKQLPFAAVGTLNGVHLFSRLRGATLQSTITNGAKALWRTYHDSVVLLVLTCYDGASDDHLERLLNNVFGAMVMVVGLDALKSICNPDRLKRDLRGCYCIVDRILTQLDQDACTVGDLTGTVDTFLCTESQILQGRLDAFTSEMDTLYGCLLVRGKVAVATKQWCHLTWQEISLISTLVNSSTKCTSRDVAIYLPSSCPTVCNRLVTLQLTQAVELCLLCGPAPSLTVLEEEVYNYWADLQDALKSASNLHPRNFPLGKTFNKKMVAFPQLDSNVLGFTLINAKQRRSLTSVHPLEEESTRRTKDGKCVSLRRRQEIIRSLYRIVVGTFFPSSDELKGAHRATEVYLCTEVHKSYVIRTKEHQLFLLFSTSIPTFAMRFVAYKTLKSLTQNKVCTL</sequence>
<dbReference type="InterPro" id="IPR026069">
    <property type="entry name" value="Fuzzy"/>
</dbReference>
<comment type="subcellular location">
    <subcellularLocation>
        <location evidence="1">Cytoplasm</location>
        <location evidence="1">Cytoskeleton</location>
    </subcellularLocation>
</comment>
<dbReference type="InterPro" id="IPR043972">
    <property type="entry name" value="FUZ/MON1/HPS1_longin_1"/>
</dbReference>
<dbReference type="Pfam" id="PF19038">
    <property type="entry name" value="Fuz_longin_3"/>
    <property type="match status" value="1"/>
</dbReference>